<organism evidence="1 2">
    <name type="scientific">Microbacterium maritypicum MF109</name>
    <dbReference type="NCBI Taxonomy" id="1333857"/>
    <lineage>
        <taxon>Bacteria</taxon>
        <taxon>Bacillati</taxon>
        <taxon>Actinomycetota</taxon>
        <taxon>Actinomycetes</taxon>
        <taxon>Micrococcales</taxon>
        <taxon>Microbacteriaceae</taxon>
        <taxon>Microbacterium</taxon>
    </lineage>
</organism>
<evidence type="ECO:0000313" key="2">
    <source>
        <dbReference type="Proteomes" id="UP000016033"/>
    </source>
</evidence>
<proteinExistence type="predicted"/>
<dbReference type="AlphaFoldDB" id="T5KP92"/>
<dbReference type="Proteomes" id="UP000016033">
    <property type="component" value="Unassembled WGS sequence"/>
</dbReference>
<sequence>MDMKPRLAGAAAAFLLLVVRDVLIDTRYTNLAPTGYTSSIVEHIFG</sequence>
<dbReference type="PATRIC" id="fig|1333857.3.peg.1044"/>
<comment type="caution">
    <text evidence="1">The sequence shown here is derived from an EMBL/GenBank/DDBJ whole genome shotgun (WGS) entry which is preliminary data.</text>
</comment>
<evidence type="ECO:0000313" key="1">
    <source>
        <dbReference type="EMBL" id="EQM81859.1"/>
    </source>
</evidence>
<dbReference type="EMBL" id="ATAO01000112">
    <property type="protein sequence ID" value="EQM81859.1"/>
    <property type="molecule type" value="Genomic_DNA"/>
</dbReference>
<reference evidence="1 2" key="1">
    <citation type="journal article" date="2013" name="Genome Announc.">
        <title>Whole-genome sequences of five oyster-associated bacteria show potential for crude oil hydrocarbon degradation.</title>
        <authorList>
            <person name="Chauhan A."/>
            <person name="Green S."/>
            <person name="Pathak A."/>
            <person name="Thomas J."/>
            <person name="Venkatramanan R."/>
        </authorList>
    </citation>
    <scope>NUCLEOTIDE SEQUENCE [LARGE SCALE GENOMIC DNA]</scope>
    <source>
        <strain evidence="1 2">MF109</strain>
    </source>
</reference>
<accession>T5KP92</accession>
<name>T5KP92_MICMQ</name>
<gene>
    <name evidence="1" type="ORF">L687_00425</name>
</gene>
<protein>
    <submittedName>
        <fullName evidence="1">Uncharacterized protein</fullName>
    </submittedName>
</protein>